<dbReference type="EMBL" id="JAVHNR010000009">
    <property type="protein sequence ID" value="KAK6333102.1"/>
    <property type="molecule type" value="Genomic_DNA"/>
</dbReference>
<dbReference type="Proteomes" id="UP001313282">
    <property type="component" value="Unassembled WGS sequence"/>
</dbReference>
<evidence type="ECO:0000313" key="3">
    <source>
        <dbReference type="Proteomes" id="UP001313282"/>
    </source>
</evidence>
<accession>A0AAN8MR28</accession>
<evidence type="ECO:0000313" key="2">
    <source>
        <dbReference type="EMBL" id="KAK6333102.1"/>
    </source>
</evidence>
<gene>
    <name evidence="2" type="ORF">TWF718_010925</name>
</gene>
<name>A0AAN8MR28_9PEZI</name>
<protein>
    <submittedName>
        <fullName evidence="2">Uncharacterized protein</fullName>
    </submittedName>
</protein>
<comment type="caution">
    <text evidence="2">The sequence shown here is derived from an EMBL/GenBank/DDBJ whole genome shotgun (WGS) entry which is preliminary data.</text>
</comment>
<evidence type="ECO:0000256" key="1">
    <source>
        <dbReference type="SAM" id="MobiDB-lite"/>
    </source>
</evidence>
<feature type="region of interest" description="Disordered" evidence="1">
    <location>
        <begin position="203"/>
        <end position="231"/>
    </location>
</feature>
<organism evidence="2 3">
    <name type="scientific">Orbilia javanica</name>
    <dbReference type="NCBI Taxonomy" id="47235"/>
    <lineage>
        <taxon>Eukaryota</taxon>
        <taxon>Fungi</taxon>
        <taxon>Dikarya</taxon>
        <taxon>Ascomycota</taxon>
        <taxon>Pezizomycotina</taxon>
        <taxon>Orbiliomycetes</taxon>
        <taxon>Orbiliales</taxon>
        <taxon>Orbiliaceae</taxon>
        <taxon>Orbilia</taxon>
    </lineage>
</organism>
<dbReference type="AlphaFoldDB" id="A0AAN8MR28"/>
<proteinExistence type="predicted"/>
<keyword evidence="3" id="KW-1185">Reference proteome</keyword>
<sequence length="339" mass="37750">MPESLALDCRLPQYLNIDYSNTINLEGPEGKAPAPIPQLHSTIRQLLANADGSKRISTQTDSLTSAQTHAPFEEPLNLIGDPRLQCHPELPYQPDITGQSSFPQPQLNEWIKQRANPHLTWPLDPSYIRLLDFLPSYISDDYGIDMDSPPAELFSDLKARLHIQGTDIPYPDTIPNSISSQAAFPPLPNLNRATYLSAALESPPGSVTSTSSFARSRTNASPTTASSISLSHINEPNRNRYTLMVARKTPVPGSTEVPGPKKLDFDSYEMFKLCFEPWLSATFTDPIFSWETMEFLGADPEISSRLSDADQVLMDIQMYHIRYRTTNATLILVSKDKGK</sequence>
<feature type="compositionally biased region" description="Polar residues" evidence="1">
    <location>
        <begin position="205"/>
        <end position="231"/>
    </location>
</feature>
<reference evidence="2 3" key="1">
    <citation type="submission" date="2019-10" db="EMBL/GenBank/DDBJ databases">
        <authorList>
            <person name="Palmer J.M."/>
        </authorList>
    </citation>
    <scope>NUCLEOTIDE SEQUENCE [LARGE SCALE GENOMIC DNA]</scope>
    <source>
        <strain evidence="2 3">TWF718</strain>
    </source>
</reference>